<protein>
    <submittedName>
        <fullName evidence="2">Uncharacterized protein</fullName>
    </submittedName>
</protein>
<keyword evidence="1" id="KW-0472">Membrane</keyword>
<keyword evidence="1" id="KW-1133">Transmembrane helix</keyword>
<reference evidence="2" key="1">
    <citation type="journal article" date="2014" name="Front. Microbiol.">
        <title>High frequency of phylogenetically diverse reductive dehalogenase-homologous genes in deep subseafloor sedimentary metagenomes.</title>
        <authorList>
            <person name="Kawai M."/>
            <person name="Futagami T."/>
            <person name="Toyoda A."/>
            <person name="Takaki Y."/>
            <person name="Nishi S."/>
            <person name="Hori S."/>
            <person name="Arai W."/>
            <person name="Tsubouchi T."/>
            <person name="Morono Y."/>
            <person name="Uchiyama I."/>
            <person name="Ito T."/>
            <person name="Fujiyama A."/>
            <person name="Inagaki F."/>
            <person name="Takami H."/>
        </authorList>
    </citation>
    <scope>NUCLEOTIDE SEQUENCE</scope>
    <source>
        <strain evidence="2">Expedition CK06-06</strain>
    </source>
</reference>
<dbReference type="Pfam" id="PF22564">
    <property type="entry name" value="HAAS"/>
    <property type="match status" value="1"/>
</dbReference>
<feature type="transmembrane region" description="Helical" evidence="1">
    <location>
        <begin position="119"/>
        <end position="145"/>
    </location>
</feature>
<sequence length="216" mass="25295">MVKNYIHQVKQKLPEWLKWKEEELKNLLEDLEAQLYGEARAISRGEELTDADIREAIERMGTPESIAKLYKNRGTPKFFLTQELFDFYLRTLFFFFGVIIFISITVGVFQFFFRVWYEVLGAIISGIWIGCLIASIVITIVFVYFSMEGFLPEDFGVIPKRLAIIFPFTFTEEYIADTRAYTKQHIEEARMLGREKLAAAKARVEERMAESRALRE</sequence>
<comment type="caution">
    <text evidence="2">The sequence shown here is derived from an EMBL/GenBank/DDBJ whole genome shotgun (WGS) entry which is preliminary data.</text>
</comment>
<name>X1E0G9_9ZZZZ</name>
<dbReference type="EMBL" id="BART01026875">
    <property type="protein sequence ID" value="GAH02158.1"/>
    <property type="molecule type" value="Genomic_DNA"/>
</dbReference>
<keyword evidence="1" id="KW-0812">Transmembrane</keyword>
<evidence type="ECO:0000256" key="1">
    <source>
        <dbReference type="SAM" id="Phobius"/>
    </source>
</evidence>
<gene>
    <name evidence="2" type="ORF">S01H4_47799</name>
</gene>
<accession>X1E0G9</accession>
<evidence type="ECO:0000313" key="2">
    <source>
        <dbReference type="EMBL" id="GAH02158.1"/>
    </source>
</evidence>
<feature type="transmembrane region" description="Helical" evidence="1">
    <location>
        <begin position="87"/>
        <end position="113"/>
    </location>
</feature>
<proteinExistence type="predicted"/>
<organism evidence="2">
    <name type="scientific">marine sediment metagenome</name>
    <dbReference type="NCBI Taxonomy" id="412755"/>
    <lineage>
        <taxon>unclassified sequences</taxon>
        <taxon>metagenomes</taxon>
        <taxon>ecological metagenomes</taxon>
    </lineage>
</organism>
<dbReference type="AlphaFoldDB" id="X1E0G9"/>
<feature type="non-terminal residue" evidence="2">
    <location>
        <position position="216"/>
    </location>
</feature>